<dbReference type="Gene3D" id="3.30.700.10">
    <property type="entry name" value="Glycoprotein, Type 4 Pilin"/>
    <property type="match status" value="1"/>
</dbReference>
<keyword evidence="1" id="KW-0812">Transmembrane</keyword>
<name>A0A0G3EEV8_9BACT</name>
<dbReference type="PROSITE" id="PS00409">
    <property type="entry name" value="PROKAR_NTER_METHYL"/>
    <property type="match status" value="1"/>
</dbReference>
<protein>
    <submittedName>
        <fullName evidence="2">Type II secretion system protein G</fullName>
    </submittedName>
</protein>
<reference evidence="2 3" key="2">
    <citation type="journal article" date="2016" name="ISME J.">
        <title>Characterization of the first cultured representative of Verrucomicrobia subdivision 5 indicates the proposal of a novel phylum.</title>
        <authorList>
            <person name="Spring S."/>
            <person name="Bunk B."/>
            <person name="Sproer C."/>
            <person name="Schumann P."/>
            <person name="Rohde M."/>
            <person name="Tindall B.J."/>
            <person name="Klenk H.P."/>
        </authorList>
    </citation>
    <scope>NUCLEOTIDE SEQUENCE [LARGE SCALE GENOMIC DNA]</scope>
    <source>
        <strain evidence="2 3">L21-Fru-AB</strain>
    </source>
</reference>
<dbReference type="OrthoDB" id="1819208at2"/>
<dbReference type="InterPro" id="IPR045584">
    <property type="entry name" value="Pilin-like"/>
</dbReference>
<dbReference type="NCBIfam" id="TIGR02532">
    <property type="entry name" value="IV_pilin_GFxxxE"/>
    <property type="match status" value="1"/>
</dbReference>
<dbReference type="STRING" id="1307763.L21SP4_01600"/>
<keyword evidence="3" id="KW-1185">Reference proteome</keyword>
<dbReference type="InterPro" id="IPR012902">
    <property type="entry name" value="N_methyl_site"/>
</dbReference>
<feature type="transmembrane region" description="Helical" evidence="1">
    <location>
        <begin position="12"/>
        <end position="32"/>
    </location>
</feature>
<accession>A0A0G3EEV8</accession>
<proteinExistence type="predicted"/>
<reference evidence="3" key="1">
    <citation type="submission" date="2015-02" db="EMBL/GenBank/DDBJ databases">
        <title>Description and complete genome sequence of the first cultured representative of the subdivision 5 of the Verrucomicrobia phylum.</title>
        <authorList>
            <person name="Spring S."/>
            <person name="Bunk B."/>
            <person name="Sproer C."/>
            <person name="Klenk H.-P."/>
        </authorList>
    </citation>
    <scope>NUCLEOTIDE SEQUENCE [LARGE SCALE GENOMIC DNA]</scope>
    <source>
        <strain evidence="3">L21-Fru-AB</strain>
    </source>
</reference>
<organism evidence="2 3">
    <name type="scientific">Kiritimatiella glycovorans</name>
    <dbReference type="NCBI Taxonomy" id="1307763"/>
    <lineage>
        <taxon>Bacteria</taxon>
        <taxon>Pseudomonadati</taxon>
        <taxon>Kiritimatiellota</taxon>
        <taxon>Kiritimatiellia</taxon>
        <taxon>Kiritimatiellales</taxon>
        <taxon>Kiritimatiellaceae</taxon>
        <taxon>Kiritimatiella</taxon>
    </lineage>
</organism>
<keyword evidence="1" id="KW-1133">Transmembrane helix</keyword>
<evidence type="ECO:0000313" key="2">
    <source>
        <dbReference type="EMBL" id="AKJ64843.1"/>
    </source>
</evidence>
<gene>
    <name evidence="2" type="ORF">L21SP4_01600</name>
</gene>
<evidence type="ECO:0000313" key="3">
    <source>
        <dbReference type="Proteomes" id="UP000035268"/>
    </source>
</evidence>
<dbReference type="SUPFAM" id="SSF54523">
    <property type="entry name" value="Pili subunits"/>
    <property type="match status" value="1"/>
</dbReference>
<dbReference type="RefSeq" id="WP_052882132.1">
    <property type="nucleotide sequence ID" value="NZ_CP010904.1"/>
</dbReference>
<dbReference type="EMBL" id="CP010904">
    <property type="protein sequence ID" value="AKJ64843.1"/>
    <property type="molecule type" value="Genomic_DNA"/>
</dbReference>
<dbReference type="AlphaFoldDB" id="A0A0G3EEV8"/>
<sequence>MNTKKRNKKSGFTLIELLIVIGLMGALVALVLPKLTADRRESMMDVSQYNKAGTIRTLYQYEEITGKYPNDMHSGLTNAASGGRMPGMQKSMAFNISNGGGPKPASIQPLTTNMVASLNAAGITSLCYDSGFNSRTLAVGDYVVMSCNPDGEQWLHKHFTPHVGSTGKGKITFEGRALDEWVTDMNGGASDGVIIPCWVTPTIDWQAGSGDNTDWTKGNVELGISMEGQAPVPTEDAEGGNEVNFAYYTAHFLVDDDDTDGIQPAKLIGVMCGKPLNP</sequence>
<evidence type="ECO:0000256" key="1">
    <source>
        <dbReference type="SAM" id="Phobius"/>
    </source>
</evidence>
<keyword evidence="1" id="KW-0472">Membrane</keyword>
<dbReference type="KEGG" id="vbl:L21SP4_01600"/>
<dbReference type="Proteomes" id="UP000035268">
    <property type="component" value="Chromosome"/>
</dbReference>
<dbReference type="Pfam" id="PF07963">
    <property type="entry name" value="N_methyl"/>
    <property type="match status" value="1"/>
</dbReference>